<evidence type="ECO:0000256" key="1">
    <source>
        <dbReference type="SAM" id="MobiDB-lite"/>
    </source>
</evidence>
<feature type="non-terminal residue" evidence="2">
    <location>
        <position position="1"/>
    </location>
</feature>
<feature type="region of interest" description="Disordered" evidence="1">
    <location>
        <begin position="35"/>
        <end position="63"/>
    </location>
</feature>
<name>A0A8J4BKK5_9CHLO</name>
<evidence type="ECO:0000313" key="3">
    <source>
        <dbReference type="Proteomes" id="UP000747399"/>
    </source>
</evidence>
<dbReference type="EMBL" id="BNCO01000059">
    <property type="protein sequence ID" value="GIL63663.1"/>
    <property type="molecule type" value="Genomic_DNA"/>
</dbReference>
<proteinExistence type="predicted"/>
<keyword evidence="3" id="KW-1185">Reference proteome</keyword>
<accession>A0A8J4BKK5</accession>
<protein>
    <submittedName>
        <fullName evidence="2">Uncharacterized protein</fullName>
    </submittedName>
</protein>
<gene>
    <name evidence="2" type="ORF">Vafri_17693</name>
</gene>
<evidence type="ECO:0000313" key="2">
    <source>
        <dbReference type="EMBL" id="GIL63663.1"/>
    </source>
</evidence>
<sequence>MELQDTRITAARARGRQGRVAALRAMLRIAKETNRHRLPTTRKRKAGWHPEDEPPTESDAETITTSVVSEPQLLEKPDAPGQSLALKDKLMKELEEQLERPERDAGDGEVGAVVKGLESTLGTNEIIQRYLVGRSDNVMRKTIQVLLKRSVRSAKNVSMAQVHAALGYRLCREVEGVSRLLVTVVSKAFQMSVGSANLPDTTTVVSAAMVAKAQGACREVKDAAKAGSEKEWVKGMARI</sequence>
<comment type="caution">
    <text evidence="2">The sequence shown here is derived from an EMBL/GenBank/DDBJ whole genome shotgun (WGS) entry which is preliminary data.</text>
</comment>
<reference evidence="2" key="1">
    <citation type="journal article" date="2021" name="Proc. Natl. Acad. Sci. U.S.A.">
        <title>Three genomes in the algal genus Volvox reveal the fate of a haploid sex-determining region after a transition to homothallism.</title>
        <authorList>
            <person name="Yamamoto K."/>
            <person name="Hamaji T."/>
            <person name="Kawai-Toyooka H."/>
            <person name="Matsuzaki R."/>
            <person name="Takahashi F."/>
            <person name="Nishimura Y."/>
            <person name="Kawachi M."/>
            <person name="Noguchi H."/>
            <person name="Minakuchi Y."/>
            <person name="Umen J.G."/>
            <person name="Toyoda A."/>
            <person name="Nozaki H."/>
        </authorList>
    </citation>
    <scope>NUCLEOTIDE SEQUENCE</scope>
    <source>
        <strain evidence="2">NIES-3780</strain>
    </source>
</reference>
<dbReference type="AlphaFoldDB" id="A0A8J4BKK5"/>
<feature type="compositionally biased region" description="Basic residues" evidence="1">
    <location>
        <begin position="36"/>
        <end position="47"/>
    </location>
</feature>
<dbReference type="Proteomes" id="UP000747399">
    <property type="component" value="Unassembled WGS sequence"/>
</dbReference>
<organism evidence="2 3">
    <name type="scientific">Volvox africanus</name>
    <dbReference type="NCBI Taxonomy" id="51714"/>
    <lineage>
        <taxon>Eukaryota</taxon>
        <taxon>Viridiplantae</taxon>
        <taxon>Chlorophyta</taxon>
        <taxon>core chlorophytes</taxon>
        <taxon>Chlorophyceae</taxon>
        <taxon>CS clade</taxon>
        <taxon>Chlamydomonadales</taxon>
        <taxon>Volvocaceae</taxon>
        <taxon>Volvox</taxon>
    </lineage>
</organism>